<comment type="caution">
    <text evidence="1">The sequence shown here is derived from an EMBL/GenBank/DDBJ whole genome shotgun (WGS) entry which is preliminary data.</text>
</comment>
<protein>
    <submittedName>
        <fullName evidence="1">Uncharacterized protein</fullName>
    </submittedName>
</protein>
<reference evidence="1" key="1">
    <citation type="submission" date="2018-07" db="EMBL/GenBank/DDBJ databases">
        <authorList>
            <person name="Ashton P.M."/>
            <person name="Dallman T."/>
            <person name="Nair S."/>
            <person name="De Pinna E."/>
            <person name="Peters T."/>
            <person name="Grant K."/>
        </authorList>
    </citation>
    <scope>NUCLEOTIDE SEQUENCE</scope>
    <source>
        <strain evidence="1">142535</strain>
    </source>
</reference>
<proteinExistence type="predicted"/>
<accession>A0A5U8XKH8</accession>
<sequence length="158" mass="18163">MFAIQSFNFEKVCDVVREDGFYQKAKDGLPKNMCVLEKATEQQLAAFTIHRTGINEHVLPWLPTLNIIPTPIKKYQALVVVDRGNKTFLETMEGFKVARLVRVPHGTAEPILHEGKSIIINLSEHKIAFSRIALFFTEFWAAYQEGKKNALLKRMFRK</sequence>
<dbReference type="EMBL" id="AAGUDP010000006">
    <property type="protein sequence ID" value="EBS0563326.1"/>
    <property type="molecule type" value="Genomic_DNA"/>
</dbReference>
<evidence type="ECO:0000313" key="1">
    <source>
        <dbReference type="EMBL" id="EBS0563326.1"/>
    </source>
</evidence>
<gene>
    <name evidence="1" type="ORF">DTU56_09365</name>
</gene>
<name>A0A5U8XKH8_SALMU</name>
<dbReference type="AlphaFoldDB" id="A0A5U8XKH8"/>
<organism evidence="1">
    <name type="scientific">Salmonella muenchen</name>
    <dbReference type="NCBI Taxonomy" id="596"/>
    <lineage>
        <taxon>Bacteria</taxon>
        <taxon>Pseudomonadati</taxon>
        <taxon>Pseudomonadota</taxon>
        <taxon>Gammaproteobacteria</taxon>
        <taxon>Enterobacterales</taxon>
        <taxon>Enterobacteriaceae</taxon>
        <taxon>Salmonella</taxon>
    </lineage>
</organism>